<reference evidence="2" key="1">
    <citation type="submission" date="2023-07" db="EMBL/GenBank/DDBJ databases">
        <authorList>
            <person name="Kim M."/>
        </authorList>
    </citation>
    <scope>NUCLEOTIDE SEQUENCE</scope>
    <source>
        <strain evidence="2">BIUV-7</strain>
    </source>
</reference>
<sequence length="116" mass="12485">MALASVATILIEEDRNRARLYEAGNISNPAWTMLLGLFVSGERGETTMVSTACIASGASLATAHRHLRRLESLGLVSVARDKNDRRRAYVSLTPGANGAIKGHLMHLQARLTTLTA</sequence>
<proteinExistence type="predicted"/>
<dbReference type="SMART" id="SM00347">
    <property type="entry name" value="HTH_MARR"/>
    <property type="match status" value="1"/>
</dbReference>
<dbReference type="Gene3D" id="1.10.10.10">
    <property type="entry name" value="Winged helix-like DNA-binding domain superfamily/Winged helix DNA-binding domain"/>
    <property type="match status" value="1"/>
</dbReference>
<name>A0ABT8YCS9_9SPHN</name>
<dbReference type="InterPro" id="IPR000835">
    <property type="entry name" value="HTH_MarR-typ"/>
</dbReference>
<comment type="caution">
    <text evidence="2">The sequence shown here is derived from an EMBL/GenBank/DDBJ whole genome shotgun (WGS) entry which is preliminary data.</text>
</comment>
<accession>A0ABT8YCS9</accession>
<evidence type="ECO:0000313" key="2">
    <source>
        <dbReference type="EMBL" id="MDO6416148.1"/>
    </source>
</evidence>
<dbReference type="Proteomes" id="UP001169764">
    <property type="component" value="Unassembled WGS sequence"/>
</dbReference>
<dbReference type="EMBL" id="JAUOTP010000009">
    <property type="protein sequence ID" value="MDO6416148.1"/>
    <property type="molecule type" value="Genomic_DNA"/>
</dbReference>
<feature type="domain" description="HTH marR-type" evidence="1">
    <location>
        <begin position="19"/>
        <end position="116"/>
    </location>
</feature>
<evidence type="ECO:0000313" key="3">
    <source>
        <dbReference type="Proteomes" id="UP001169764"/>
    </source>
</evidence>
<evidence type="ECO:0000259" key="1">
    <source>
        <dbReference type="SMART" id="SM00347"/>
    </source>
</evidence>
<dbReference type="SUPFAM" id="SSF46785">
    <property type="entry name" value="Winged helix' DNA-binding domain"/>
    <property type="match status" value="1"/>
</dbReference>
<gene>
    <name evidence="2" type="ORF">Q4F19_17310</name>
</gene>
<dbReference type="InterPro" id="IPR036388">
    <property type="entry name" value="WH-like_DNA-bd_sf"/>
</dbReference>
<organism evidence="2 3">
    <name type="scientific">Sphingomonas natans</name>
    <dbReference type="NCBI Taxonomy" id="3063330"/>
    <lineage>
        <taxon>Bacteria</taxon>
        <taxon>Pseudomonadati</taxon>
        <taxon>Pseudomonadota</taxon>
        <taxon>Alphaproteobacteria</taxon>
        <taxon>Sphingomonadales</taxon>
        <taxon>Sphingomonadaceae</taxon>
        <taxon>Sphingomonas</taxon>
    </lineage>
</organism>
<keyword evidence="3" id="KW-1185">Reference proteome</keyword>
<protein>
    <recommendedName>
        <fullName evidence="1">HTH marR-type domain-containing protein</fullName>
    </recommendedName>
</protein>
<dbReference type="InterPro" id="IPR036390">
    <property type="entry name" value="WH_DNA-bd_sf"/>
</dbReference>